<reference evidence="1 2" key="1">
    <citation type="submission" date="2024-04" db="EMBL/GenBank/DDBJ databases">
        <title>Tritrichomonas musculus Genome.</title>
        <authorList>
            <person name="Alves-Ferreira E."/>
            <person name="Grigg M."/>
            <person name="Lorenzi H."/>
            <person name="Galac M."/>
        </authorList>
    </citation>
    <scope>NUCLEOTIDE SEQUENCE [LARGE SCALE GENOMIC DNA]</scope>
    <source>
        <strain evidence="1 2">EAF2021</strain>
    </source>
</reference>
<dbReference type="EMBL" id="JAPFFF010000005">
    <property type="protein sequence ID" value="KAK8888776.1"/>
    <property type="molecule type" value="Genomic_DNA"/>
</dbReference>
<gene>
    <name evidence="1" type="ORF">M9Y10_033515</name>
</gene>
<dbReference type="Proteomes" id="UP001470230">
    <property type="component" value="Unassembled WGS sequence"/>
</dbReference>
<protein>
    <submittedName>
        <fullName evidence="1">Uncharacterized protein</fullName>
    </submittedName>
</protein>
<keyword evidence="2" id="KW-1185">Reference proteome</keyword>
<name>A0ABR2KCB8_9EUKA</name>
<evidence type="ECO:0000313" key="2">
    <source>
        <dbReference type="Proteomes" id="UP001470230"/>
    </source>
</evidence>
<comment type="caution">
    <text evidence="1">The sequence shown here is derived from an EMBL/GenBank/DDBJ whole genome shotgun (WGS) entry which is preliminary data.</text>
</comment>
<proteinExistence type="predicted"/>
<evidence type="ECO:0000313" key="1">
    <source>
        <dbReference type="EMBL" id="KAK8888776.1"/>
    </source>
</evidence>
<accession>A0ABR2KCB8</accession>
<organism evidence="1 2">
    <name type="scientific">Tritrichomonas musculus</name>
    <dbReference type="NCBI Taxonomy" id="1915356"/>
    <lineage>
        <taxon>Eukaryota</taxon>
        <taxon>Metamonada</taxon>
        <taxon>Parabasalia</taxon>
        <taxon>Tritrichomonadida</taxon>
        <taxon>Tritrichomonadidae</taxon>
        <taxon>Tritrichomonas</taxon>
    </lineage>
</organism>
<sequence length="143" mass="16429">MFTLLLPFLSLSRTEKIPKISFLVSSDYLSNDSKEELEKNYQSYIKNLNDSCKLMDDEQKELLEARISSYQGFYVSNGDDINKKISSIPKNTDILFFLSGTIRSSIDFNQLKSQMIVFMISDDQLDSQILSESNDPNQISPKF</sequence>